<dbReference type="Proteomes" id="UP000000467">
    <property type="component" value="Chromosome"/>
</dbReference>
<evidence type="ECO:0000313" key="3">
    <source>
        <dbReference type="EMBL" id="AFV12861.1"/>
    </source>
</evidence>
<proteinExistence type="predicted"/>
<keyword evidence="2" id="KW-1133">Transmembrane helix</keyword>
<dbReference type="Pfam" id="PF04977">
    <property type="entry name" value="DivIC"/>
    <property type="match status" value="1"/>
</dbReference>
<dbReference type="EMBL" id="CP003732">
    <property type="protein sequence ID" value="AFV12861.1"/>
    <property type="molecule type" value="Genomic_DNA"/>
</dbReference>
<evidence type="ECO:0008006" key="5">
    <source>
        <dbReference type="Google" id="ProtNLM"/>
    </source>
</evidence>
<dbReference type="STRING" id="1089553.Tph_c26960"/>
<evidence type="ECO:0000256" key="1">
    <source>
        <dbReference type="SAM" id="Coils"/>
    </source>
</evidence>
<protein>
    <recommendedName>
        <fullName evidence="5">Septum formation initiator</fullName>
    </recommendedName>
</protein>
<accession>K4LIQ1</accession>
<gene>
    <name evidence="3" type="ordered locus">Tph_c26960</name>
</gene>
<keyword evidence="2" id="KW-0472">Membrane</keyword>
<name>K4LIQ1_THEPS</name>
<reference evidence="3 4" key="1">
    <citation type="journal article" date="2012" name="BMC Genomics">
        <title>Genome-guided analysis of physiological and morphological traits of the fermentative acetate oxidizer Thermacetogenium phaeum.</title>
        <authorList>
            <person name="Oehler D."/>
            <person name="Poehlein A."/>
            <person name="Leimbach A."/>
            <person name="Muller N."/>
            <person name="Daniel R."/>
            <person name="Gottschalk G."/>
            <person name="Schink B."/>
        </authorList>
    </citation>
    <scope>NUCLEOTIDE SEQUENCE [LARGE SCALE GENOMIC DNA]</scope>
    <source>
        <strain evidence="4">ATCC BAA-254 / DSM 26808 / PB</strain>
    </source>
</reference>
<dbReference type="InterPro" id="IPR007060">
    <property type="entry name" value="FtsL/DivIC"/>
</dbReference>
<organism evidence="3 4">
    <name type="scientific">Thermacetogenium phaeum (strain ATCC BAA-254 / DSM 26808 / PB)</name>
    <dbReference type="NCBI Taxonomy" id="1089553"/>
    <lineage>
        <taxon>Bacteria</taxon>
        <taxon>Bacillati</taxon>
        <taxon>Bacillota</taxon>
        <taxon>Clostridia</taxon>
        <taxon>Thermoanaerobacterales</taxon>
        <taxon>Thermoanaerobacteraceae</taxon>
        <taxon>Thermacetogenium</taxon>
    </lineage>
</organism>
<dbReference type="HOGENOM" id="CLU_134863_4_0_9"/>
<keyword evidence="2" id="KW-0812">Transmembrane</keyword>
<keyword evidence="4" id="KW-1185">Reference proteome</keyword>
<evidence type="ECO:0000313" key="4">
    <source>
        <dbReference type="Proteomes" id="UP000000467"/>
    </source>
</evidence>
<dbReference type="RefSeq" id="WP_015051721.1">
    <property type="nucleotide sequence ID" value="NC_018870.1"/>
</dbReference>
<sequence length="118" mass="13993">MRRRSVGNSVKRSKGPKWKRRAVWWVLAASALFLIILPPQLKIWKLQGELREYQRQERALRQQRQEILDKIRYYSSDAYIEEAARRELGLVKPGEVLLQPAVPGYVQEPPQNERQIRD</sequence>
<evidence type="ECO:0000256" key="2">
    <source>
        <dbReference type="SAM" id="Phobius"/>
    </source>
</evidence>
<keyword evidence="1" id="KW-0175">Coiled coil</keyword>
<feature type="transmembrane region" description="Helical" evidence="2">
    <location>
        <begin position="21"/>
        <end position="41"/>
    </location>
</feature>
<dbReference type="OrthoDB" id="9815382at2"/>
<dbReference type="AlphaFoldDB" id="K4LIQ1"/>
<dbReference type="KEGG" id="tpz:Tph_c26960"/>
<dbReference type="eggNOG" id="COG2919">
    <property type="taxonomic scope" value="Bacteria"/>
</dbReference>
<feature type="coiled-coil region" evidence="1">
    <location>
        <begin position="43"/>
        <end position="70"/>
    </location>
</feature>